<organism evidence="1">
    <name type="scientific">uncultured Gemmatimonadota bacterium</name>
    <dbReference type="NCBI Taxonomy" id="203437"/>
    <lineage>
        <taxon>Bacteria</taxon>
        <taxon>Pseudomonadati</taxon>
        <taxon>Gemmatimonadota</taxon>
        <taxon>environmental samples</taxon>
    </lineage>
</organism>
<dbReference type="EMBL" id="CADCTW010000177">
    <property type="protein sequence ID" value="CAA9352911.1"/>
    <property type="molecule type" value="Genomic_DNA"/>
</dbReference>
<dbReference type="AlphaFoldDB" id="A0A6J4MAV9"/>
<protein>
    <submittedName>
        <fullName evidence="1">Uncharacterized protein</fullName>
    </submittedName>
</protein>
<accession>A0A6J4MAV9</accession>
<name>A0A6J4MAV9_9BACT</name>
<sequence>MFAANSGGGGMAEFVREIQERLPALTPNQQRDVLNHIRALIGEPVQGTPGKEAVKNLPRFTEEEARDMREALAECRRVDLSAW</sequence>
<evidence type="ECO:0000313" key="1">
    <source>
        <dbReference type="EMBL" id="CAA9352911.1"/>
    </source>
</evidence>
<gene>
    <name evidence="1" type="ORF">AVDCRST_MAG68-3790</name>
</gene>
<proteinExistence type="predicted"/>
<reference evidence="1" key="1">
    <citation type="submission" date="2020-02" db="EMBL/GenBank/DDBJ databases">
        <authorList>
            <person name="Meier V. D."/>
        </authorList>
    </citation>
    <scope>NUCLEOTIDE SEQUENCE</scope>
    <source>
        <strain evidence="1">AVDCRST_MAG68</strain>
    </source>
</reference>